<dbReference type="GO" id="GO:0000976">
    <property type="term" value="F:transcription cis-regulatory region binding"/>
    <property type="evidence" value="ECO:0007669"/>
    <property type="project" value="TreeGrafter"/>
</dbReference>
<evidence type="ECO:0000313" key="10">
    <source>
        <dbReference type="EMBL" id="SLM18067.1"/>
    </source>
</evidence>
<reference evidence="10" key="1">
    <citation type="submission" date="2017-02" db="EMBL/GenBank/DDBJ databases">
        <authorList>
            <person name="Regsiter A."/>
            <person name="William W."/>
        </authorList>
    </citation>
    <scope>NUCLEOTIDE SEQUENCE</scope>
    <source>
        <strain evidence="10">BdmA 4</strain>
    </source>
</reference>
<dbReference type="Pfam" id="PF00486">
    <property type="entry name" value="Trans_reg_C"/>
    <property type="match status" value="1"/>
</dbReference>
<evidence type="ECO:0000259" key="9">
    <source>
        <dbReference type="PROSITE" id="PS51755"/>
    </source>
</evidence>
<name>A0A3P3XP64_9SPIR</name>
<keyword evidence="4 7" id="KW-0238">DNA-binding</keyword>
<feature type="DNA-binding region" description="OmpR/PhoB-type" evidence="7">
    <location>
        <begin position="129"/>
        <end position="227"/>
    </location>
</feature>
<feature type="modified residue" description="4-aspartylphosphate" evidence="6">
    <location>
        <position position="53"/>
    </location>
</feature>
<dbReference type="Gene3D" id="3.40.50.2300">
    <property type="match status" value="1"/>
</dbReference>
<evidence type="ECO:0000256" key="6">
    <source>
        <dbReference type="PROSITE-ProRule" id="PRU00169"/>
    </source>
</evidence>
<dbReference type="InterPro" id="IPR039420">
    <property type="entry name" value="WalR-like"/>
</dbReference>
<gene>
    <name evidence="10" type="primary">regX</name>
    <name evidence="10" type="ORF">SPIRO4BDMA_40639</name>
</gene>
<dbReference type="AlphaFoldDB" id="A0A3P3XP64"/>
<evidence type="ECO:0000256" key="3">
    <source>
        <dbReference type="ARBA" id="ARBA00023012"/>
    </source>
</evidence>
<dbReference type="Pfam" id="PF00072">
    <property type="entry name" value="Response_reg"/>
    <property type="match status" value="1"/>
</dbReference>
<dbReference type="GO" id="GO:0005829">
    <property type="term" value="C:cytosol"/>
    <property type="evidence" value="ECO:0007669"/>
    <property type="project" value="TreeGrafter"/>
</dbReference>
<dbReference type="GO" id="GO:0032993">
    <property type="term" value="C:protein-DNA complex"/>
    <property type="evidence" value="ECO:0007669"/>
    <property type="project" value="TreeGrafter"/>
</dbReference>
<dbReference type="InterPro" id="IPR001867">
    <property type="entry name" value="OmpR/PhoB-type_DNA-bd"/>
</dbReference>
<protein>
    <recommendedName>
        <fullName evidence="1">Phosphate regulon transcriptional regulatory protein PhoB</fullName>
    </recommendedName>
</protein>
<accession>A0A3P3XP64</accession>
<dbReference type="PROSITE" id="PS50110">
    <property type="entry name" value="RESPONSE_REGULATORY"/>
    <property type="match status" value="1"/>
</dbReference>
<proteinExistence type="predicted"/>
<sequence>MDASVLIIEDDQDIADLIAMYLKDEGIRSDIALTAEAGLELSAASAYDLVVLDLNLPRMDGYEFLQTFRRMTDTPVVIVSSRDADEEMILGLGLGADDFVNKPFSPRVLTARIRAHLRRSHTPAMDQNREVIQFGDISMDLGALIVERRGEPLAMPTKELELLAYFVRNRGVALKTEQIYKDVWGNMYGDYTTVAVHVQRLRKRIEPDPAQPCFIKTIYGIGYRFEIPTEASACPERGRAS</sequence>
<keyword evidence="3" id="KW-0902">Two-component regulatory system</keyword>
<feature type="domain" description="OmpR/PhoB-type" evidence="9">
    <location>
        <begin position="129"/>
        <end position="227"/>
    </location>
</feature>
<evidence type="ECO:0000256" key="7">
    <source>
        <dbReference type="PROSITE-ProRule" id="PRU01091"/>
    </source>
</evidence>
<dbReference type="InterPro" id="IPR001789">
    <property type="entry name" value="Sig_transdc_resp-reg_receiver"/>
</dbReference>
<dbReference type="GO" id="GO:0000156">
    <property type="term" value="F:phosphorelay response regulator activity"/>
    <property type="evidence" value="ECO:0007669"/>
    <property type="project" value="TreeGrafter"/>
</dbReference>
<dbReference type="InterPro" id="IPR011006">
    <property type="entry name" value="CheY-like_superfamily"/>
</dbReference>
<dbReference type="GO" id="GO:0006355">
    <property type="term" value="P:regulation of DNA-templated transcription"/>
    <property type="evidence" value="ECO:0007669"/>
    <property type="project" value="InterPro"/>
</dbReference>
<dbReference type="PANTHER" id="PTHR48111:SF26">
    <property type="entry name" value="STAGE 0 SPORULATION PROTEIN A HOMOLOG"/>
    <property type="match status" value="1"/>
</dbReference>
<dbReference type="SUPFAM" id="SSF52172">
    <property type="entry name" value="CheY-like"/>
    <property type="match status" value="1"/>
</dbReference>
<dbReference type="Gene3D" id="6.10.250.690">
    <property type="match status" value="1"/>
</dbReference>
<dbReference type="EMBL" id="FWDO01000004">
    <property type="protein sequence ID" value="SLM18067.1"/>
    <property type="molecule type" value="Genomic_DNA"/>
</dbReference>
<feature type="domain" description="Response regulatory" evidence="8">
    <location>
        <begin position="4"/>
        <end position="117"/>
    </location>
</feature>
<evidence type="ECO:0000256" key="2">
    <source>
        <dbReference type="ARBA" id="ARBA00022553"/>
    </source>
</evidence>
<evidence type="ECO:0000256" key="5">
    <source>
        <dbReference type="ARBA" id="ARBA00024735"/>
    </source>
</evidence>
<comment type="function">
    <text evidence="5">This protein is a positive regulator for the phosphate regulon. Transcription of this operon is positively regulated by PhoB and PhoR when phosphate is limited.</text>
</comment>
<dbReference type="InterPro" id="IPR036388">
    <property type="entry name" value="WH-like_DNA-bd_sf"/>
</dbReference>
<evidence type="ECO:0000256" key="4">
    <source>
        <dbReference type="ARBA" id="ARBA00023125"/>
    </source>
</evidence>
<dbReference type="PANTHER" id="PTHR48111">
    <property type="entry name" value="REGULATOR OF RPOS"/>
    <property type="match status" value="1"/>
</dbReference>
<evidence type="ECO:0000256" key="1">
    <source>
        <dbReference type="ARBA" id="ARBA00013332"/>
    </source>
</evidence>
<dbReference type="FunFam" id="1.10.10.10:FF:000018">
    <property type="entry name" value="DNA-binding response regulator ResD"/>
    <property type="match status" value="1"/>
</dbReference>
<organism evidence="10">
    <name type="scientific">uncultured spirochete</name>
    <dbReference type="NCBI Taxonomy" id="156406"/>
    <lineage>
        <taxon>Bacteria</taxon>
        <taxon>Pseudomonadati</taxon>
        <taxon>Spirochaetota</taxon>
        <taxon>Spirochaetia</taxon>
        <taxon>Spirochaetales</taxon>
        <taxon>environmental samples</taxon>
    </lineage>
</organism>
<dbReference type="SMART" id="SM00448">
    <property type="entry name" value="REC"/>
    <property type="match status" value="1"/>
</dbReference>
<dbReference type="CDD" id="cd00383">
    <property type="entry name" value="trans_reg_C"/>
    <property type="match status" value="1"/>
</dbReference>
<dbReference type="PROSITE" id="PS51755">
    <property type="entry name" value="OMPR_PHOB"/>
    <property type="match status" value="1"/>
</dbReference>
<dbReference type="SMART" id="SM00862">
    <property type="entry name" value="Trans_reg_C"/>
    <property type="match status" value="1"/>
</dbReference>
<keyword evidence="2 6" id="KW-0597">Phosphoprotein</keyword>
<dbReference type="Gene3D" id="1.10.10.10">
    <property type="entry name" value="Winged helix-like DNA-binding domain superfamily/Winged helix DNA-binding domain"/>
    <property type="match status" value="1"/>
</dbReference>
<evidence type="ECO:0000259" key="8">
    <source>
        <dbReference type="PROSITE" id="PS50110"/>
    </source>
</evidence>